<dbReference type="PROSITE" id="PS50920">
    <property type="entry name" value="SOLCAR"/>
    <property type="match status" value="3"/>
</dbReference>
<evidence type="ECO:0000256" key="4">
    <source>
        <dbReference type="ARBA" id="ARBA00022692"/>
    </source>
</evidence>
<evidence type="ECO:0000256" key="6">
    <source>
        <dbReference type="ARBA" id="ARBA00022989"/>
    </source>
</evidence>
<evidence type="ECO:0000256" key="7">
    <source>
        <dbReference type="ARBA" id="ARBA00023128"/>
    </source>
</evidence>
<evidence type="ECO:0000313" key="12">
    <source>
        <dbReference type="Proteomes" id="UP000318582"/>
    </source>
</evidence>
<keyword evidence="4 9" id="KW-0812">Transmembrane</keyword>
<comment type="similarity">
    <text evidence="2 10">Belongs to the mitochondrial carrier (TC 2.A.29) family.</text>
</comment>
<evidence type="ECO:0000256" key="9">
    <source>
        <dbReference type="PROSITE-ProRule" id="PRU00282"/>
    </source>
</evidence>
<protein>
    <recommendedName>
        <fullName evidence="13">Mitochondrial carrier</fullName>
    </recommendedName>
</protein>
<dbReference type="PANTHER" id="PTHR45624">
    <property type="entry name" value="MITOCHONDRIAL BASIC AMINO ACIDS TRANSPORTER-RELATED"/>
    <property type="match status" value="1"/>
</dbReference>
<feature type="repeat" description="Solcar" evidence="9">
    <location>
        <begin position="218"/>
        <end position="306"/>
    </location>
</feature>
<evidence type="ECO:0008006" key="13">
    <source>
        <dbReference type="Google" id="ProtNLM"/>
    </source>
</evidence>
<sequence length="381" mass="41266">MAPLSATSEGATALPKPVLVGDGAGISPERYVGFFAGLASGATKLIVGHPFDTVKVRLQTDASSARFNGAIDCLRTTVRREGLRALYKGATPPLMGWALMDAVQMGTLNNLRYLLSDGGKKKLSVPQHALAGLGAGIVVSFVANPVEVLKGRLQVQYDKGTTLYKGPVDCARQLIRNNGIPGLYKGLSACLLFRSFFWVLWGSYEIYTQLLTSSSYVPSNMIPFLAGGAAANTFWTISFPADVLKQRMMTQPDTYPRKYPTLLSCIQQTWRTEGVRGFYRGFVPCFLRSFPTNGAAIFVFETAMRSNGGAGPMQARVGVRKWDAQTTKKGCESLDLVPSPDGSQSRFMSVSPQCTRVPAFFSDVLWPGIPLGKGEPTYDAN</sequence>
<evidence type="ECO:0000256" key="1">
    <source>
        <dbReference type="ARBA" id="ARBA00004225"/>
    </source>
</evidence>
<evidence type="ECO:0000256" key="2">
    <source>
        <dbReference type="ARBA" id="ARBA00006375"/>
    </source>
</evidence>
<dbReference type="GO" id="GO:1990575">
    <property type="term" value="P:mitochondrial L-ornithine transmembrane transport"/>
    <property type="evidence" value="ECO:0007669"/>
    <property type="project" value="TreeGrafter"/>
</dbReference>
<dbReference type="InterPro" id="IPR023395">
    <property type="entry name" value="MCP_dom_sf"/>
</dbReference>
<keyword evidence="3 10" id="KW-0813">Transport</keyword>
<dbReference type="Proteomes" id="UP000318582">
    <property type="component" value="Unassembled WGS sequence"/>
</dbReference>
<feature type="repeat" description="Solcar" evidence="9">
    <location>
        <begin position="123"/>
        <end position="210"/>
    </location>
</feature>
<dbReference type="GO" id="GO:0000064">
    <property type="term" value="F:L-ornithine transmembrane transporter activity"/>
    <property type="evidence" value="ECO:0007669"/>
    <property type="project" value="TreeGrafter"/>
</dbReference>
<keyword evidence="12" id="KW-1185">Reference proteome</keyword>
<dbReference type="AlphaFoldDB" id="A0A507DT82"/>
<evidence type="ECO:0000313" key="11">
    <source>
        <dbReference type="EMBL" id="TPX54964.1"/>
    </source>
</evidence>
<evidence type="ECO:0000256" key="3">
    <source>
        <dbReference type="ARBA" id="ARBA00022448"/>
    </source>
</evidence>
<gene>
    <name evidence="11" type="ORF">PhCBS80983_g05658</name>
</gene>
<evidence type="ECO:0000256" key="8">
    <source>
        <dbReference type="ARBA" id="ARBA00023136"/>
    </source>
</evidence>
<comment type="caution">
    <text evidence="11">The sequence shown here is derived from an EMBL/GenBank/DDBJ whole genome shotgun (WGS) entry which is preliminary data.</text>
</comment>
<reference evidence="11 12" key="1">
    <citation type="journal article" date="2019" name="Sci. Rep.">
        <title>Comparative genomics of chytrid fungi reveal insights into the obligate biotrophic and pathogenic lifestyle of Synchytrium endobioticum.</title>
        <authorList>
            <person name="van de Vossenberg B.T.L.H."/>
            <person name="Warris S."/>
            <person name="Nguyen H.D.T."/>
            <person name="van Gent-Pelzer M.P.E."/>
            <person name="Joly D.L."/>
            <person name="van de Geest H.C."/>
            <person name="Bonants P.J.M."/>
            <person name="Smith D.S."/>
            <person name="Levesque C.A."/>
            <person name="van der Lee T.A.J."/>
        </authorList>
    </citation>
    <scope>NUCLEOTIDE SEQUENCE [LARGE SCALE GENOMIC DNA]</scope>
    <source>
        <strain evidence="11 12">CBS 809.83</strain>
    </source>
</reference>
<keyword evidence="8 9" id="KW-0472">Membrane</keyword>
<keyword evidence="6" id="KW-1133">Transmembrane helix</keyword>
<dbReference type="EMBL" id="QEAQ01000131">
    <property type="protein sequence ID" value="TPX54964.1"/>
    <property type="molecule type" value="Genomic_DNA"/>
</dbReference>
<accession>A0A507DT82</accession>
<evidence type="ECO:0000256" key="10">
    <source>
        <dbReference type="RuleBase" id="RU000488"/>
    </source>
</evidence>
<dbReference type="SUPFAM" id="SSF103506">
    <property type="entry name" value="Mitochondrial carrier"/>
    <property type="match status" value="1"/>
</dbReference>
<dbReference type="Gene3D" id="1.50.40.10">
    <property type="entry name" value="Mitochondrial carrier domain"/>
    <property type="match status" value="1"/>
</dbReference>
<dbReference type="Pfam" id="PF00153">
    <property type="entry name" value="Mito_carr"/>
    <property type="match status" value="3"/>
</dbReference>
<dbReference type="PANTHER" id="PTHR45624:SF57">
    <property type="entry name" value="MITOCHONDRIAL SUBSTRATE CARRIER FAMILY PROTEIN L"/>
    <property type="match status" value="1"/>
</dbReference>
<evidence type="ECO:0000256" key="5">
    <source>
        <dbReference type="ARBA" id="ARBA00022737"/>
    </source>
</evidence>
<name>A0A507DT82_9FUNG</name>
<feature type="repeat" description="Solcar" evidence="9">
    <location>
        <begin position="28"/>
        <end position="114"/>
    </location>
</feature>
<keyword evidence="7" id="KW-0496">Mitochondrion</keyword>
<dbReference type="InterPro" id="IPR018108">
    <property type="entry name" value="MCP_transmembrane"/>
</dbReference>
<organism evidence="11 12">
    <name type="scientific">Powellomyces hirtus</name>
    <dbReference type="NCBI Taxonomy" id="109895"/>
    <lineage>
        <taxon>Eukaryota</taxon>
        <taxon>Fungi</taxon>
        <taxon>Fungi incertae sedis</taxon>
        <taxon>Chytridiomycota</taxon>
        <taxon>Chytridiomycota incertae sedis</taxon>
        <taxon>Chytridiomycetes</taxon>
        <taxon>Spizellomycetales</taxon>
        <taxon>Powellomycetaceae</taxon>
        <taxon>Powellomyces</taxon>
    </lineage>
</organism>
<dbReference type="InterPro" id="IPR050567">
    <property type="entry name" value="Mitochondrial_Carrier"/>
</dbReference>
<proteinExistence type="inferred from homology"/>
<dbReference type="STRING" id="109895.A0A507DT82"/>
<dbReference type="GO" id="GO:0031966">
    <property type="term" value="C:mitochondrial membrane"/>
    <property type="evidence" value="ECO:0007669"/>
    <property type="project" value="UniProtKB-SubCell"/>
</dbReference>
<comment type="subcellular location">
    <subcellularLocation>
        <location evidence="1">Mitochondrion membrane</location>
        <topology evidence="1">Multi-pass membrane protein</topology>
    </subcellularLocation>
</comment>
<keyword evidence="5" id="KW-0677">Repeat</keyword>